<sequence length="91" mass="10073">MQSQDNAPGVISCLCDILYCNHLVYNVRYIREGQKGGNLTSHTAYFHGFLHLSVAESEANANTNQCSKSEISQTSTELVRQPVNTYIGAYT</sequence>
<organism evidence="1 2">
    <name type="scientific">Eleutherodactylus coqui</name>
    <name type="common">Puerto Rican coqui</name>
    <dbReference type="NCBI Taxonomy" id="57060"/>
    <lineage>
        <taxon>Eukaryota</taxon>
        <taxon>Metazoa</taxon>
        <taxon>Chordata</taxon>
        <taxon>Craniata</taxon>
        <taxon>Vertebrata</taxon>
        <taxon>Euteleostomi</taxon>
        <taxon>Amphibia</taxon>
        <taxon>Batrachia</taxon>
        <taxon>Anura</taxon>
        <taxon>Neobatrachia</taxon>
        <taxon>Hyloidea</taxon>
        <taxon>Eleutherodactylidae</taxon>
        <taxon>Eleutherodactylinae</taxon>
        <taxon>Eleutherodactylus</taxon>
        <taxon>Eleutherodactylus</taxon>
    </lineage>
</organism>
<protein>
    <submittedName>
        <fullName evidence="1">Uncharacterized protein</fullName>
    </submittedName>
</protein>
<dbReference type="AlphaFoldDB" id="A0A8J6BB13"/>
<name>A0A8J6BB13_ELECQ</name>
<gene>
    <name evidence="1" type="ORF">GDO78_022878</name>
</gene>
<dbReference type="EMBL" id="WNTK01089724">
    <property type="protein sequence ID" value="KAG9460280.1"/>
    <property type="molecule type" value="Genomic_DNA"/>
</dbReference>
<evidence type="ECO:0000313" key="2">
    <source>
        <dbReference type="Proteomes" id="UP000770717"/>
    </source>
</evidence>
<comment type="caution">
    <text evidence="1">The sequence shown here is derived from an EMBL/GenBank/DDBJ whole genome shotgun (WGS) entry which is preliminary data.</text>
</comment>
<dbReference type="Proteomes" id="UP000770717">
    <property type="component" value="Unassembled WGS sequence"/>
</dbReference>
<keyword evidence="2" id="KW-1185">Reference proteome</keyword>
<evidence type="ECO:0000313" key="1">
    <source>
        <dbReference type="EMBL" id="KAG9460280.1"/>
    </source>
</evidence>
<accession>A0A8J6BB13</accession>
<reference evidence="1" key="1">
    <citation type="thesis" date="2020" institute="ProQuest LLC" country="789 East Eisenhower Parkway, Ann Arbor, MI, USA">
        <title>Comparative Genomics and Chromosome Evolution.</title>
        <authorList>
            <person name="Mudd A.B."/>
        </authorList>
    </citation>
    <scope>NUCLEOTIDE SEQUENCE</scope>
    <source>
        <strain evidence="1">HN-11 Male</strain>
        <tissue evidence="1">Kidney and liver</tissue>
    </source>
</reference>
<proteinExistence type="predicted"/>